<reference evidence="6" key="1">
    <citation type="journal article" date="2019" name="Int. J. Syst. Evol. Microbiol.">
        <title>The Global Catalogue of Microorganisms (GCM) 10K type strain sequencing project: providing services to taxonomists for standard genome sequencing and annotation.</title>
        <authorList>
            <consortium name="The Broad Institute Genomics Platform"/>
            <consortium name="The Broad Institute Genome Sequencing Center for Infectious Disease"/>
            <person name="Wu L."/>
            <person name="Ma J."/>
        </authorList>
    </citation>
    <scope>NUCLEOTIDE SEQUENCE [LARGE SCALE GENOMIC DNA]</scope>
    <source>
        <strain evidence="6">ZS-22-S1</strain>
    </source>
</reference>
<accession>A0ABV9S4N9</accession>
<dbReference type="PIRSF" id="PIRSF001227">
    <property type="entry name" value="Pen_acylase"/>
    <property type="match status" value="1"/>
</dbReference>
<comment type="caution">
    <text evidence="5">The sequence shown here is derived from an EMBL/GenBank/DDBJ whole genome shotgun (WGS) entry which is preliminary data.</text>
</comment>
<dbReference type="PANTHER" id="PTHR34218:SF4">
    <property type="entry name" value="ACYL-HOMOSERINE LACTONE ACYLASE QUIP"/>
    <property type="match status" value="1"/>
</dbReference>
<evidence type="ECO:0000256" key="1">
    <source>
        <dbReference type="ARBA" id="ARBA00006586"/>
    </source>
</evidence>
<feature type="compositionally biased region" description="Basic and acidic residues" evidence="4">
    <location>
        <begin position="700"/>
        <end position="711"/>
    </location>
</feature>
<dbReference type="PANTHER" id="PTHR34218">
    <property type="entry name" value="PEPTIDASE S45 PENICILLIN AMIDASE"/>
    <property type="match status" value="1"/>
</dbReference>
<dbReference type="Proteomes" id="UP001595859">
    <property type="component" value="Unassembled WGS sequence"/>
</dbReference>
<dbReference type="InterPro" id="IPR014395">
    <property type="entry name" value="Pen/GL7ACA/AHL_acylase"/>
</dbReference>
<gene>
    <name evidence="5" type="ORF">ACFPCV_20500</name>
</gene>
<name>A0ABV9S4N9_9PSEU</name>
<feature type="region of interest" description="Disordered" evidence="4">
    <location>
        <begin position="688"/>
        <end position="735"/>
    </location>
</feature>
<dbReference type="InterPro" id="IPR029055">
    <property type="entry name" value="Ntn_hydrolases_N"/>
</dbReference>
<protein>
    <submittedName>
        <fullName evidence="5">Penicillin acylase family protein</fullName>
    </submittedName>
</protein>
<keyword evidence="2" id="KW-0378">Hydrolase</keyword>
<organism evidence="5 6">
    <name type="scientific">Actinophytocola glycyrrhizae</name>
    <dbReference type="NCBI Taxonomy" id="2044873"/>
    <lineage>
        <taxon>Bacteria</taxon>
        <taxon>Bacillati</taxon>
        <taxon>Actinomycetota</taxon>
        <taxon>Actinomycetes</taxon>
        <taxon>Pseudonocardiales</taxon>
        <taxon>Pseudonocardiaceae</taxon>
    </lineage>
</organism>
<dbReference type="RefSeq" id="WP_378057867.1">
    <property type="nucleotide sequence ID" value="NZ_JBHSIS010000009.1"/>
</dbReference>
<sequence>MSAAEWAVRQVARLGRRRSSGTRRLAGLRSGAAIDRDDRGVPTVRAADEEDLYFALGHAQATDRLWQMDVLRRRAAGTLSAVLGPALVEEDTRWRRLALTRVSLASLALTDERTRANLEAFSAGVNAIAGSRWWLPPEFVLLRYRPAPWTPLDSVLIVKQLGFELGLNLRHEVFRGQDMDAGLAAHLRVPRYPADGPVTVRAHGGPAGPAGELPEPSRVWLQDLLDGERTIGSNAWAIAGERTASGAPLLANDPHVTFTQPSLWYQVGLRLDDHAGYGVTVPGIPGLIAGSSRDLAWGITNSWADTQDLAVDPPPASWREDGVVEVRGGDPVPVTAEGGDGWVAFGEGSGLFWSGCTPSEEIGACQRMWRAESYGEFREVLRSFGVPVLNVVVAGRDGTIAVKTAGRVPDRVPGSGLAPAAFESVAASWRGFVPFDALPESVNPAEGYLVSANHKLLPDGASPDLGGDWMPPYRAERIEELIDTTPKATADDCARWQSDDLNGRARLLLPLLLRSAPTTPAGTTCHALLSAWDCHDRADAAAPLVFARLMLALADTWLGQLAATAPDLVLQVDHLVRTPEALEALGLPPLADVVATSLDEIGEELTEVFGPPSSWRYGTAHRILDPHPLGRGGAALRAVFCTPPTPVNGSSQTVGLMAATREGHVVEGAPWRMVAELTPAGPRVRDVLRHGASGHPASPHYDDQTARHSRGELPPVPCPPEGGNTLTLLPRGPRA</sequence>
<dbReference type="InterPro" id="IPR043147">
    <property type="entry name" value="Penicillin_amidase_A-knob"/>
</dbReference>
<dbReference type="Gene3D" id="1.10.1400.10">
    <property type="match status" value="1"/>
</dbReference>
<dbReference type="InterPro" id="IPR043146">
    <property type="entry name" value="Penicillin_amidase_N_B-knob"/>
</dbReference>
<evidence type="ECO:0000256" key="2">
    <source>
        <dbReference type="ARBA" id="ARBA00022801"/>
    </source>
</evidence>
<evidence type="ECO:0000313" key="6">
    <source>
        <dbReference type="Proteomes" id="UP001595859"/>
    </source>
</evidence>
<dbReference type="Gene3D" id="3.60.20.10">
    <property type="entry name" value="Glutamine Phosphoribosylpyrophosphate, subunit 1, domain 1"/>
    <property type="match status" value="1"/>
</dbReference>
<dbReference type="InterPro" id="IPR023343">
    <property type="entry name" value="Penicillin_amidase_dom1"/>
</dbReference>
<comment type="similarity">
    <text evidence="1">Belongs to the peptidase S45 family.</text>
</comment>
<keyword evidence="3" id="KW-0865">Zymogen</keyword>
<evidence type="ECO:0000256" key="4">
    <source>
        <dbReference type="SAM" id="MobiDB-lite"/>
    </source>
</evidence>
<evidence type="ECO:0000256" key="3">
    <source>
        <dbReference type="ARBA" id="ARBA00023145"/>
    </source>
</evidence>
<dbReference type="Pfam" id="PF01804">
    <property type="entry name" value="Penicil_amidase"/>
    <property type="match status" value="1"/>
</dbReference>
<proteinExistence type="inferred from homology"/>
<dbReference type="InterPro" id="IPR002692">
    <property type="entry name" value="S45"/>
</dbReference>
<dbReference type="SUPFAM" id="SSF56235">
    <property type="entry name" value="N-terminal nucleophile aminohydrolases (Ntn hydrolases)"/>
    <property type="match status" value="1"/>
</dbReference>
<keyword evidence="6" id="KW-1185">Reference proteome</keyword>
<dbReference type="EMBL" id="JBHSIS010000009">
    <property type="protein sequence ID" value="MFC4855899.1"/>
    <property type="molecule type" value="Genomic_DNA"/>
</dbReference>
<dbReference type="Gene3D" id="1.10.439.10">
    <property type="entry name" value="Penicillin Amidohydrolase, domain 1"/>
    <property type="match status" value="1"/>
</dbReference>
<dbReference type="Gene3D" id="2.30.120.10">
    <property type="match status" value="1"/>
</dbReference>
<evidence type="ECO:0000313" key="5">
    <source>
        <dbReference type="EMBL" id="MFC4855899.1"/>
    </source>
</evidence>